<dbReference type="RefSeq" id="WP_237818340.1">
    <property type="nucleotide sequence ID" value="NZ_JAKLTQ010000002.1"/>
</dbReference>
<keyword evidence="5" id="KW-0560">Oxidoreductase</keyword>
<dbReference type="SUPFAM" id="SSF56645">
    <property type="entry name" value="Acyl-CoA dehydrogenase NM domain-like"/>
    <property type="match status" value="1"/>
</dbReference>
<keyword evidence="4" id="KW-0274">FAD</keyword>
<dbReference type="SUPFAM" id="SSF47203">
    <property type="entry name" value="Acyl-CoA dehydrogenase C-terminal domain-like"/>
    <property type="match status" value="1"/>
</dbReference>
<evidence type="ECO:0000256" key="1">
    <source>
        <dbReference type="ARBA" id="ARBA00001974"/>
    </source>
</evidence>
<feature type="domain" description="Acyl-CoA dehydrogenase/oxidase C-terminal" evidence="6">
    <location>
        <begin position="220"/>
        <end position="375"/>
    </location>
</feature>
<dbReference type="Proteomes" id="UP001165368">
    <property type="component" value="Unassembled WGS sequence"/>
</dbReference>
<keyword evidence="3" id="KW-0285">Flavoprotein</keyword>
<dbReference type="InterPro" id="IPR037069">
    <property type="entry name" value="AcylCoA_DH/ox_N_sf"/>
</dbReference>
<dbReference type="EMBL" id="JAKLTQ010000002">
    <property type="protein sequence ID" value="MCG2621234.1"/>
    <property type="molecule type" value="Genomic_DNA"/>
</dbReference>
<keyword evidence="9" id="KW-1185">Reference proteome</keyword>
<comment type="cofactor">
    <cofactor evidence="1">
        <name>FAD</name>
        <dbReference type="ChEBI" id="CHEBI:57692"/>
    </cofactor>
</comment>
<evidence type="ECO:0000256" key="2">
    <source>
        <dbReference type="ARBA" id="ARBA00009347"/>
    </source>
</evidence>
<accession>A0ABS9L3K6</accession>
<sequence length="377" mass="39415">MTALVPTPERLELREAVRKSLQRHPGPRGFLAEQPSGKWFDASLLEDLNRQLGLAELLVPIGCGGAGGQLADAAIVFEELGAALAPVPLFATVALATSALVASGGEAAATLLGRIARGEATVALADARCGLPDDHRFVAVPRAGGGWLVSGRSGVVIEGAGADVLLVTAETGDGVTLFAVEADASGVQRRPLRTLDLTRGIAEVVLDGARAEQTGASGGGRAAADLAWDVGSVLLAAEQVGGAQRVLDTAVEYAKQRVQFDQKIGSFQQISSKLVDLLLDVEMARSALATAVDAADEHWEDRGEDTRLALLREASLAKALCSDSYMHVADEGLHVVGGIGFTWEHDAHLYFRRAKSTQQLLGSPDSHRERLAKAAGL</sequence>
<evidence type="ECO:0000313" key="8">
    <source>
        <dbReference type="EMBL" id="MCG2621234.1"/>
    </source>
</evidence>
<dbReference type="InterPro" id="IPR009100">
    <property type="entry name" value="AcylCoA_DH/oxidase_NM_dom_sf"/>
</dbReference>
<evidence type="ECO:0000259" key="7">
    <source>
        <dbReference type="Pfam" id="PF02771"/>
    </source>
</evidence>
<reference evidence="8" key="1">
    <citation type="submission" date="2022-01" db="EMBL/GenBank/DDBJ databases">
        <authorList>
            <person name="Jo J.-H."/>
            <person name="Im W.-T."/>
        </authorList>
    </citation>
    <scope>NUCLEOTIDE SEQUENCE</scope>
    <source>
        <strain evidence="8">I2-34</strain>
    </source>
</reference>
<dbReference type="InterPro" id="IPR046373">
    <property type="entry name" value="Acyl-CoA_Oxase/DH_mid-dom_sf"/>
</dbReference>
<name>A0ABS9L3K6_9MICC</name>
<organism evidence="8 9">
    <name type="scientific">Arthrobacter hankyongi</name>
    <dbReference type="NCBI Taxonomy" id="2904801"/>
    <lineage>
        <taxon>Bacteria</taxon>
        <taxon>Bacillati</taxon>
        <taxon>Actinomycetota</taxon>
        <taxon>Actinomycetes</taxon>
        <taxon>Micrococcales</taxon>
        <taxon>Micrococcaceae</taxon>
        <taxon>Arthrobacter</taxon>
    </lineage>
</organism>
<dbReference type="Gene3D" id="1.10.540.10">
    <property type="entry name" value="Acyl-CoA dehydrogenase/oxidase, N-terminal domain"/>
    <property type="match status" value="1"/>
</dbReference>
<dbReference type="InterPro" id="IPR036250">
    <property type="entry name" value="AcylCo_DH-like_C"/>
</dbReference>
<dbReference type="PANTHER" id="PTHR43884">
    <property type="entry name" value="ACYL-COA DEHYDROGENASE"/>
    <property type="match status" value="1"/>
</dbReference>
<feature type="domain" description="Acyl-CoA dehydrogenase/oxidase N-terminal" evidence="7">
    <location>
        <begin position="7"/>
        <end position="119"/>
    </location>
</feature>
<dbReference type="Pfam" id="PF00441">
    <property type="entry name" value="Acyl-CoA_dh_1"/>
    <property type="match status" value="1"/>
</dbReference>
<evidence type="ECO:0000256" key="5">
    <source>
        <dbReference type="ARBA" id="ARBA00023002"/>
    </source>
</evidence>
<dbReference type="InterPro" id="IPR013786">
    <property type="entry name" value="AcylCoA_DH/ox_N"/>
</dbReference>
<evidence type="ECO:0000256" key="3">
    <source>
        <dbReference type="ARBA" id="ARBA00022630"/>
    </source>
</evidence>
<dbReference type="InterPro" id="IPR009075">
    <property type="entry name" value="AcylCo_DH/oxidase_C"/>
</dbReference>
<gene>
    <name evidence="8" type="ORF">LVY72_04815</name>
</gene>
<dbReference type="PANTHER" id="PTHR43884:SF20">
    <property type="entry name" value="ACYL-COA DEHYDROGENASE FADE28"/>
    <property type="match status" value="1"/>
</dbReference>
<evidence type="ECO:0000259" key="6">
    <source>
        <dbReference type="Pfam" id="PF00441"/>
    </source>
</evidence>
<dbReference type="Gene3D" id="2.40.110.10">
    <property type="entry name" value="Butyryl-CoA Dehydrogenase, subunit A, domain 2"/>
    <property type="match status" value="1"/>
</dbReference>
<dbReference type="CDD" id="cd00567">
    <property type="entry name" value="ACAD"/>
    <property type="match status" value="1"/>
</dbReference>
<evidence type="ECO:0000256" key="4">
    <source>
        <dbReference type="ARBA" id="ARBA00022827"/>
    </source>
</evidence>
<comment type="caution">
    <text evidence="8">The sequence shown here is derived from an EMBL/GenBank/DDBJ whole genome shotgun (WGS) entry which is preliminary data.</text>
</comment>
<dbReference type="Gene3D" id="1.20.140.10">
    <property type="entry name" value="Butyryl-CoA Dehydrogenase, subunit A, domain 3"/>
    <property type="match status" value="1"/>
</dbReference>
<comment type="similarity">
    <text evidence="2">Belongs to the acyl-CoA dehydrogenase family.</text>
</comment>
<proteinExistence type="inferred from homology"/>
<evidence type="ECO:0000313" key="9">
    <source>
        <dbReference type="Proteomes" id="UP001165368"/>
    </source>
</evidence>
<dbReference type="Pfam" id="PF02771">
    <property type="entry name" value="Acyl-CoA_dh_N"/>
    <property type="match status" value="1"/>
</dbReference>
<protein>
    <submittedName>
        <fullName evidence="8">Acyl-CoA dehydrogenase family protein</fullName>
    </submittedName>
</protein>